<dbReference type="Pfam" id="PF02585">
    <property type="entry name" value="PIG-L"/>
    <property type="match status" value="1"/>
</dbReference>
<evidence type="ECO:0000313" key="3">
    <source>
        <dbReference type="Proteomes" id="UP001597097"/>
    </source>
</evidence>
<keyword evidence="3" id="KW-1185">Reference proteome</keyword>
<evidence type="ECO:0000256" key="1">
    <source>
        <dbReference type="SAM" id="MobiDB-lite"/>
    </source>
</evidence>
<organism evidence="2 3">
    <name type="scientific">Nonomuraea guangzhouensis</name>
    <dbReference type="NCBI Taxonomy" id="1291555"/>
    <lineage>
        <taxon>Bacteria</taxon>
        <taxon>Bacillati</taxon>
        <taxon>Actinomycetota</taxon>
        <taxon>Actinomycetes</taxon>
        <taxon>Streptosporangiales</taxon>
        <taxon>Streptosporangiaceae</taxon>
        <taxon>Nonomuraea</taxon>
    </lineage>
</organism>
<comment type="caution">
    <text evidence="2">The sequence shown here is derived from an EMBL/GenBank/DDBJ whole genome shotgun (WGS) entry which is preliminary data.</text>
</comment>
<dbReference type="PANTHER" id="PTHR12993">
    <property type="entry name" value="N-ACETYLGLUCOSAMINYL-PHOSPHATIDYLINOSITOL DE-N-ACETYLASE-RELATED"/>
    <property type="match status" value="1"/>
</dbReference>
<protein>
    <submittedName>
        <fullName evidence="2">PIG-L family deacetylase</fullName>
    </submittedName>
</protein>
<feature type="region of interest" description="Disordered" evidence="1">
    <location>
        <begin position="283"/>
        <end position="331"/>
    </location>
</feature>
<reference evidence="3" key="1">
    <citation type="journal article" date="2019" name="Int. J. Syst. Evol. Microbiol.">
        <title>The Global Catalogue of Microorganisms (GCM) 10K type strain sequencing project: providing services to taxonomists for standard genome sequencing and annotation.</title>
        <authorList>
            <consortium name="The Broad Institute Genomics Platform"/>
            <consortium name="The Broad Institute Genome Sequencing Center for Infectious Disease"/>
            <person name="Wu L."/>
            <person name="Ma J."/>
        </authorList>
    </citation>
    <scope>NUCLEOTIDE SEQUENCE [LARGE SCALE GENOMIC DNA]</scope>
    <source>
        <strain evidence="3">CGMCC 1.15399</strain>
    </source>
</reference>
<dbReference type="Proteomes" id="UP001597097">
    <property type="component" value="Unassembled WGS sequence"/>
</dbReference>
<proteinExistence type="predicted"/>
<accession>A0ABW4GAY7</accession>
<dbReference type="PANTHER" id="PTHR12993:SF11">
    <property type="entry name" value="N-ACETYLGLUCOSAMINYL-PHOSPHATIDYLINOSITOL DE-N-ACETYLASE"/>
    <property type="match status" value="1"/>
</dbReference>
<gene>
    <name evidence="2" type="ORF">ACFSJ0_23040</name>
</gene>
<sequence>MGLVVYTVCPVPPALAAAPSDESVLGERFVQVVAHPDDDLLFMSPDLYGGVRGERPSVTVYLTAGEGTAGLDDHHDPYVYAQDRVEGLRAAYAHLAGVRNAWRSTMMTAGRLSVQVDSLVERPRVMLIYAGLPDGGDPRVDGGRDALTRLWAGQSCVRLFGGADRPCVHREDVVRLLRAIYRKYHANVVRTLDPAPPPRCRMCDHPDHVASARFAAAAAEGEQVRLVAYRGYPMTVWAPNVPRRMRELKREIFGIYRSHDYRARSGWHYGAWFERMYKITETRTPGGASGHSTPPGGWVPGVRASRGGGPSAPGRAAAPGPPCPDGRHNGP</sequence>
<name>A0ABW4GAY7_9ACTN</name>
<dbReference type="RefSeq" id="WP_219533590.1">
    <property type="nucleotide sequence ID" value="NZ_JAHKRM010000018.1"/>
</dbReference>
<evidence type="ECO:0000313" key="2">
    <source>
        <dbReference type="EMBL" id="MFD1539948.1"/>
    </source>
</evidence>
<dbReference type="InterPro" id="IPR003737">
    <property type="entry name" value="GlcNAc_PI_deacetylase-related"/>
</dbReference>
<dbReference type="EMBL" id="JBHUCM010000018">
    <property type="protein sequence ID" value="MFD1539948.1"/>
    <property type="molecule type" value="Genomic_DNA"/>
</dbReference>